<dbReference type="PROSITE" id="PS50830">
    <property type="entry name" value="TNASE_3"/>
    <property type="match status" value="1"/>
</dbReference>
<dbReference type="PANTHER" id="PTHR12302">
    <property type="entry name" value="EBNA2 BINDING PROTEIN P100"/>
    <property type="match status" value="1"/>
</dbReference>
<name>U6GGW5_EIMAC</name>
<dbReference type="PANTHER" id="PTHR12302:SF2">
    <property type="entry name" value="STAPHYLOCOCCAL NUCLEASE DOMAIN-CONTAINING PROTEIN 1"/>
    <property type="match status" value="1"/>
</dbReference>
<gene>
    <name evidence="2" type="ORF">EAH_00043050</name>
</gene>
<dbReference type="SMART" id="SM00318">
    <property type="entry name" value="SNc"/>
    <property type="match status" value="1"/>
</dbReference>
<protein>
    <submittedName>
        <fullName evidence="2">Tudor / staphylococcal nuclease domain-containing protein, putative</fullName>
    </submittedName>
</protein>
<organism evidence="2 3">
    <name type="scientific">Eimeria acervulina</name>
    <name type="common">Coccidian parasite</name>
    <dbReference type="NCBI Taxonomy" id="5801"/>
    <lineage>
        <taxon>Eukaryota</taxon>
        <taxon>Sar</taxon>
        <taxon>Alveolata</taxon>
        <taxon>Apicomplexa</taxon>
        <taxon>Conoidasida</taxon>
        <taxon>Coccidia</taxon>
        <taxon>Eucoccidiorida</taxon>
        <taxon>Eimeriorina</taxon>
        <taxon>Eimeriidae</taxon>
        <taxon>Eimeria</taxon>
    </lineage>
</organism>
<dbReference type="GO" id="GO:0003723">
    <property type="term" value="F:RNA binding"/>
    <property type="evidence" value="ECO:0007669"/>
    <property type="project" value="TreeGrafter"/>
</dbReference>
<dbReference type="GO" id="GO:0005634">
    <property type="term" value="C:nucleus"/>
    <property type="evidence" value="ECO:0007669"/>
    <property type="project" value="TreeGrafter"/>
</dbReference>
<accession>U6GGW5</accession>
<dbReference type="Proteomes" id="UP000018050">
    <property type="component" value="Unassembled WGS sequence"/>
</dbReference>
<dbReference type="GO" id="GO:0006402">
    <property type="term" value="P:mRNA catabolic process"/>
    <property type="evidence" value="ECO:0007669"/>
    <property type="project" value="TreeGrafter"/>
</dbReference>
<dbReference type="RefSeq" id="XP_013250467.1">
    <property type="nucleotide sequence ID" value="XM_013395013.1"/>
</dbReference>
<dbReference type="Pfam" id="PF00565">
    <property type="entry name" value="SNase"/>
    <property type="match status" value="1"/>
</dbReference>
<evidence type="ECO:0000259" key="1">
    <source>
        <dbReference type="PROSITE" id="PS50830"/>
    </source>
</evidence>
<dbReference type="GO" id="GO:0005829">
    <property type="term" value="C:cytosol"/>
    <property type="evidence" value="ECO:0007669"/>
    <property type="project" value="TreeGrafter"/>
</dbReference>
<dbReference type="InterPro" id="IPR035437">
    <property type="entry name" value="SNase_OB-fold_sf"/>
</dbReference>
<reference evidence="2" key="2">
    <citation type="submission" date="2013-10" db="EMBL/GenBank/DDBJ databases">
        <authorList>
            <person name="Aslett M."/>
        </authorList>
    </citation>
    <scope>NUCLEOTIDE SEQUENCE [LARGE SCALE GENOMIC DNA]</scope>
    <source>
        <strain evidence="2">Houghton</strain>
    </source>
</reference>
<dbReference type="GO" id="GO:0004518">
    <property type="term" value="F:nuclease activity"/>
    <property type="evidence" value="ECO:0007669"/>
    <property type="project" value="TreeGrafter"/>
</dbReference>
<dbReference type="OrthoDB" id="10023235at2759"/>
<keyword evidence="3" id="KW-1185">Reference proteome</keyword>
<evidence type="ECO:0000313" key="3">
    <source>
        <dbReference type="Proteomes" id="UP000018050"/>
    </source>
</evidence>
<feature type="domain" description="TNase-like" evidence="1">
    <location>
        <begin position="2"/>
        <end position="223"/>
    </location>
</feature>
<reference evidence="2" key="1">
    <citation type="submission" date="2013-10" db="EMBL/GenBank/DDBJ databases">
        <title>Genomic analysis of the causative agents of coccidiosis in chickens.</title>
        <authorList>
            <person name="Reid A.J."/>
            <person name="Blake D."/>
            <person name="Billington K."/>
            <person name="Browne H."/>
            <person name="Dunn M."/>
            <person name="Hung S."/>
            <person name="Kawahara F."/>
            <person name="Miranda-Saavedra D."/>
            <person name="Mourier T."/>
            <person name="Nagra H."/>
            <person name="Otto T.D."/>
            <person name="Rawlings N."/>
            <person name="Sanchez A."/>
            <person name="Sanders M."/>
            <person name="Subramaniam C."/>
            <person name="Tay Y."/>
            <person name="Dear P."/>
            <person name="Doerig C."/>
            <person name="Gruber A."/>
            <person name="Parkinson J."/>
            <person name="Shirley M."/>
            <person name="Wan K.L."/>
            <person name="Berriman M."/>
            <person name="Tomley F."/>
            <person name="Pain A."/>
        </authorList>
    </citation>
    <scope>NUCLEOTIDE SEQUENCE [LARGE SCALE GENOMIC DNA]</scope>
    <source>
        <strain evidence="2">Houghton</strain>
    </source>
</reference>
<sequence length="304" mass="33486">MASGIATVKEVISGDTLVLVGAPKGGPPPEKRVGLSCVVAPRVALKSLTHESPDEPYGWPARELMRHRLIGQQVEFKVEYSIGEKEYACVRFQALEECEAEAKAKQLGVHSADSGSSTVRTIKWAVGEADFIAEFVEKHKAEGRFFVEIRLLNRDVSVRVEGSDDYGNMLGTLLHPKGDISLLLLSNGFAKVNNATVGLTEQPNKLRQAMKEAQTNKLRRWKDFSSSVSTDSLERVYAATVEEVFSGDSILLRLPDGSSRRVYFASIRCNRPSSAAKPQPREDEALALEAKELVRKKTIGKMVK</sequence>
<dbReference type="GeneID" id="25272375"/>
<dbReference type="VEuPathDB" id="ToxoDB:EAH_00043050"/>
<proteinExistence type="predicted"/>
<feature type="non-terminal residue" evidence="2">
    <location>
        <position position="304"/>
    </location>
</feature>
<evidence type="ECO:0000313" key="2">
    <source>
        <dbReference type="EMBL" id="CDI79420.1"/>
    </source>
</evidence>
<dbReference type="EMBL" id="HG671022">
    <property type="protein sequence ID" value="CDI79420.1"/>
    <property type="molecule type" value="Genomic_DNA"/>
</dbReference>
<dbReference type="InterPro" id="IPR016071">
    <property type="entry name" value="Staphylococal_nuclease_OB-fold"/>
</dbReference>
<dbReference type="AlphaFoldDB" id="U6GGW5"/>
<dbReference type="OMA" id="THESPDE"/>
<dbReference type="SUPFAM" id="SSF50199">
    <property type="entry name" value="Staphylococcal nuclease"/>
    <property type="match status" value="3"/>
</dbReference>
<dbReference type="Gene3D" id="2.40.50.90">
    <property type="match status" value="3"/>
</dbReference>